<dbReference type="AlphaFoldDB" id="A0A2C9V5U1"/>
<organism evidence="1">
    <name type="scientific">Manihot esculenta</name>
    <name type="common">Cassava</name>
    <name type="synonym">Jatropha manihot</name>
    <dbReference type="NCBI Taxonomy" id="3983"/>
    <lineage>
        <taxon>Eukaryota</taxon>
        <taxon>Viridiplantae</taxon>
        <taxon>Streptophyta</taxon>
        <taxon>Embryophyta</taxon>
        <taxon>Tracheophyta</taxon>
        <taxon>Spermatophyta</taxon>
        <taxon>Magnoliopsida</taxon>
        <taxon>eudicotyledons</taxon>
        <taxon>Gunneridae</taxon>
        <taxon>Pentapetalae</taxon>
        <taxon>rosids</taxon>
        <taxon>fabids</taxon>
        <taxon>Malpighiales</taxon>
        <taxon>Euphorbiaceae</taxon>
        <taxon>Crotonoideae</taxon>
        <taxon>Manihoteae</taxon>
        <taxon>Manihot</taxon>
    </lineage>
</organism>
<accession>A0A2C9V5U1</accession>
<name>A0A2C9V5U1_MANES</name>
<gene>
    <name evidence="1" type="ORF">MANES_10G088100</name>
</gene>
<dbReference type="EMBL" id="CM004396">
    <property type="protein sequence ID" value="OAY39355.1"/>
    <property type="molecule type" value="Genomic_DNA"/>
</dbReference>
<evidence type="ECO:0000313" key="1">
    <source>
        <dbReference type="EMBL" id="OAY39355.1"/>
    </source>
</evidence>
<proteinExistence type="predicted"/>
<reference evidence="1" key="1">
    <citation type="submission" date="2016-02" db="EMBL/GenBank/DDBJ databases">
        <title>WGS assembly of Manihot esculenta.</title>
        <authorList>
            <person name="Bredeson J.V."/>
            <person name="Prochnik S.E."/>
            <person name="Lyons J.B."/>
            <person name="Schmutz J."/>
            <person name="Grimwood J."/>
            <person name="Vrebalov J."/>
            <person name="Bart R.S."/>
            <person name="Amuge T."/>
            <person name="Ferguson M.E."/>
            <person name="Green R."/>
            <person name="Putnam N."/>
            <person name="Stites J."/>
            <person name="Rounsley S."/>
            <person name="Rokhsar D.S."/>
        </authorList>
    </citation>
    <scope>NUCLEOTIDE SEQUENCE [LARGE SCALE GENOMIC DNA]</scope>
    <source>
        <tissue evidence="1">Leaf</tissue>
    </source>
</reference>
<sequence>MGLFSRRGVLSTHRCLHNKTQVSVPVLVRRSLF</sequence>
<protein>
    <submittedName>
        <fullName evidence="1">Uncharacterized protein</fullName>
    </submittedName>
</protein>